<proteinExistence type="predicted"/>
<dbReference type="STRING" id="408074.SAMN05660909_00086"/>
<evidence type="ECO:0000313" key="3">
    <source>
        <dbReference type="EMBL" id="SDZ90779.1"/>
    </source>
</evidence>
<dbReference type="InterPro" id="IPR012373">
    <property type="entry name" value="Ferrdict_sens_TM"/>
</dbReference>
<evidence type="ECO:0000259" key="1">
    <source>
        <dbReference type="Pfam" id="PF04773"/>
    </source>
</evidence>
<dbReference type="PANTHER" id="PTHR30273:SF2">
    <property type="entry name" value="PROTEIN FECR"/>
    <property type="match status" value="1"/>
</dbReference>
<dbReference type="GO" id="GO:0016989">
    <property type="term" value="F:sigma factor antagonist activity"/>
    <property type="evidence" value="ECO:0007669"/>
    <property type="project" value="TreeGrafter"/>
</dbReference>
<dbReference type="Gene3D" id="3.55.50.30">
    <property type="match status" value="1"/>
</dbReference>
<dbReference type="InterPro" id="IPR032508">
    <property type="entry name" value="FecR_C"/>
</dbReference>
<dbReference type="EMBL" id="FNRL01000001">
    <property type="protein sequence ID" value="SDZ90779.1"/>
    <property type="molecule type" value="Genomic_DNA"/>
</dbReference>
<keyword evidence="4" id="KW-1185">Reference proteome</keyword>
<dbReference type="InterPro" id="IPR006860">
    <property type="entry name" value="FecR"/>
</dbReference>
<name>A0A1H3WUH4_9BACT</name>
<dbReference type="Pfam" id="PF04773">
    <property type="entry name" value="FecR"/>
    <property type="match status" value="1"/>
</dbReference>
<evidence type="ECO:0000313" key="4">
    <source>
        <dbReference type="Proteomes" id="UP000199656"/>
    </source>
</evidence>
<sequence length="391" mass="42584">MGGSLFLCPLISEQVLNRRYMDQSRIAEIIDRIANNTATDEDLAVYNAWCNAQQKGKPGLGDLSARETLVLERVHQQAGISRGRVFPWRMAAAAALAGILAGGYFWSRQGNKPKEPLAVSIPAKQNDVAAGKNTATLILANGKKIILSGAQAGKLTSQAGAEVTKTADGSLAYHSVSNPATVEYNTLTTARGEQYQITLSDGTKVWLNAATSLTFPASFAQLAERTVEVQGEAYFEVASDPAHPFRVKTGKQQVQVLGTSFNVNNYADEPLVRTTLLEGAVKINNAQVLKPGQQAISAPNGALKIVNVDTNGAIAWKNGYFEFKDENIYDVMRKIARWYNVEIIYEGDIPTDEMEGTISRYENVSKVLGTIEKAGILKFRITGKKIYVSKY</sequence>
<reference evidence="4" key="1">
    <citation type="submission" date="2016-10" db="EMBL/GenBank/DDBJ databases">
        <authorList>
            <person name="Varghese N."/>
            <person name="Submissions S."/>
        </authorList>
    </citation>
    <scope>NUCLEOTIDE SEQUENCE [LARGE SCALE GENOMIC DNA]</scope>
    <source>
        <strain evidence="4">DSM 23920</strain>
    </source>
</reference>
<gene>
    <name evidence="3" type="ORF">SAMN05660909_00086</name>
</gene>
<dbReference type="AlphaFoldDB" id="A0A1H3WUH4"/>
<dbReference type="Gene3D" id="2.60.120.1440">
    <property type="match status" value="1"/>
</dbReference>
<feature type="domain" description="FecR protein" evidence="1">
    <location>
        <begin position="186"/>
        <end position="282"/>
    </location>
</feature>
<dbReference type="PANTHER" id="PTHR30273">
    <property type="entry name" value="PERIPLASMIC SIGNAL SENSOR AND SIGMA FACTOR ACTIVATOR FECR-RELATED"/>
    <property type="match status" value="1"/>
</dbReference>
<feature type="domain" description="Protein FecR C-terminal" evidence="2">
    <location>
        <begin position="320"/>
        <end position="388"/>
    </location>
</feature>
<evidence type="ECO:0000259" key="2">
    <source>
        <dbReference type="Pfam" id="PF16344"/>
    </source>
</evidence>
<organism evidence="3 4">
    <name type="scientific">Chitinophaga terrae</name>
    <name type="common">ex Kim and Jung 2007</name>
    <dbReference type="NCBI Taxonomy" id="408074"/>
    <lineage>
        <taxon>Bacteria</taxon>
        <taxon>Pseudomonadati</taxon>
        <taxon>Bacteroidota</taxon>
        <taxon>Chitinophagia</taxon>
        <taxon>Chitinophagales</taxon>
        <taxon>Chitinophagaceae</taxon>
        <taxon>Chitinophaga</taxon>
    </lineage>
</organism>
<dbReference type="Proteomes" id="UP000199656">
    <property type="component" value="Unassembled WGS sequence"/>
</dbReference>
<accession>A0A1H3WUH4</accession>
<dbReference type="Pfam" id="PF16344">
    <property type="entry name" value="FecR_C"/>
    <property type="match status" value="1"/>
</dbReference>
<protein>
    <submittedName>
        <fullName evidence="3">FecR family protein</fullName>
    </submittedName>
</protein>